<keyword evidence="2" id="KW-1185">Reference proteome</keyword>
<dbReference type="Proteomes" id="UP000324222">
    <property type="component" value="Unassembled WGS sequence"/>
</dbReference>
<evidence type="ECO:0000313" key="2">
    <source>
        <dbReference type="Proteomes" id="UP000324222"/>
    </source>
</evidence>
<organism evidence="1 2">
    <name type="scientific">Portunus trituberculatus</name>
    <name type="common">Swimming crab</name>
    <name type="synonym">Neptunus trituberculatus</name>
    <dbReference type="NCBI Taxonomy" id="210409"/>
    <lineage>
        <taxon>Eukaryota</taxon>
        <taxon>Metazoa</taxon>
        <taxon>Ecdysozoa</taxon>
        <taxon>Arthropoda</taxon>
        <taxon>Crustacea</taxon>
        <taxon>Multicrustacea</taxon>
        <taxon>Malacostraca</taxon>
        <taxon>Eumalacostraca</taxon>
        <taxon>Eucarida</taxon>
        <taxon>Decapoda</taxon>
        <taxon>Pleocyemata</taxon>
        <taxon>Brachyura</taxon>
        <taxon>Eubrachyura</taxon>
        <taxon>Portunoidea</taxon>
        <taxon>Portunidae</taxon>
        <taxon>Portuninae</taxon>
        <taxon>Portunus</taxon>
    </lineage>
</organism>
<protein>
    <submittedName>
        <fullName evidence="1">Uncharacterized protein</fullName>
    </submittedName>
</protein>
<dbReference type="EMBL" id="VSRR010003096">
    <property type="protein sequence ID" value="MPC34644.1"/>
    <property type="molecule type" value="Genomic_DNA"/>
</dbReference>
<gene>
    <name evidence="1" type="ORF">E2C01_028039</name>
</gene>
<accession>A0A5B7EQJ5</accession>
<comment type="caution">
    <text evidence="1">The sequence shown here is derived from an EMBL/GenBank/DDBJ whole genome shotgun (WGS) entry which is preliminary data.</text>
</comment>
<sequence length="125" mass="13367">MNGEDATNAAGTVLYAEENGTTSDDGALSAELPVSDLAYPIDQGPVRSAFTRTRSAFAFPGRVCHSDDSEVRRLYQHEQTGGFRRIYHSLSDHGLYPYLSGLGLSTLPSSEPGEADCLCQLGPSP</sequence>
<name>A0A5B7EQJ5_PORTR</name>
<evidence type="ECO:0000313" key="1">
    <source>
        <dbReference type="EMBL" id="MPC34644.1"/>
    </source>
</evidence>
<reference evidence="1 2" key="1">
    <citation type="submission" date="2019-05" db="EMBL/GenBank/DDBJ databases">
        <title>Another draft genome of Portunus trituberculatus and its Hox gene families provides insights of decapod evolution.</title>
        <authorList>
            <person name="Jeong J.-H."/>
            <person name="Song I."/>
            <person name="Kim S."/>
            <person name="Choi T."/>
            <person name="Kim D."/>
            <person name="Ryu S."/>
            <person name="Kim W."/>
        </authorList>
    </citation>
    <scope>NUCLEOTIDE SEQUENCE [LARGE SCALE GENOMIC DNA]</scope>
    <source>
        <tissue evidence="1">Muscle</tissue>
    </source>
</reference>
<dbReference type="AlphaFoldDB" id="A0A5B7EQJ5"/>
<proteinExistence type="predicted"/>